<sequence length="231" mass="26321">MLECLSPRDPSFVEIAPTWPADEDPELRAAVLRDMQVLPEFVSEAEEASLMAELEPYLKRMRYEFDHWDNAIQGYRETERAVWNAPNERVLQRVRDAAFRRADTPPLPHTHVLDLAPAGHIKPHVDATRGNVHFRDNFTLNALSCVQFCGALIAGLSLGSCAVMRLQHAEHAHRALDALLARRSLYIMRDVARYSFSHAVLGAEHSAWRGERVPRRRRVALICRSQPDKLT</sequence>
<dbReference type="InterPro" id="IPR037151">
    <property type="entry name" value="AlkB-like_sf"/>
</dbReference>
<dbReference type="GO" id="GO:0005759">
    <property type="term" value="C:mitochondrial matrix"/>
    <property type="evidence" value="ECO:0007669"/>
    <property type="project" value="TreeGrafter"/>
</dbReference>
<evidence type="ECO:0000313" key="3">
    <source>
        <dbReference type="Proteomes" id="UP000037510"/>
    </source>
</evidence>
<comment type="cofactor">
    <cofactor evidence="1">
        <name>Fe(2+)</name>
        <dbReference type="ChEBI" id="CHEBI:29033"/>
    </cofactor>
</comment>
<gene>
    <name evidence="2" type="ORF">OBRU01_11963</name>
</gene>
<evidence type="ECO:0000313" key="2">
    <source>
        <dbReference type="EMBL" id="KOB72653.1"/>
    </source>
</evidence>
<dbReference type="SUPFAM" id="SSF51197">
    <property type="entry name" value="Clavaminate synthase-like"/>
    <property type="match status" value="1"/>
</dbReference>
<dbReference type="AlphaFoldDB" id="A0A0L7LB09"/>
<dbReference type="GO" id="GO:0006631">
    <property type="term" value="P:fatty acid metabolic process"/>
    <property type="evidence" value="ECO:0007669"/>
    <property type="project" value="TreeGrafter"/>
</dbReference>
<evidence type="ECO:0000256" key="1">
    <source>
        <dbReference type="ARBA" id="ARBA00001954"/>
    </source>
</evidence>
<dbReference type="Proteomes" id="UP000037510">
    <property type="component" value="Unassembled WGS sequence"/>
</dbReference>
<dbReference type="Gene3D" id="2.60.120.590">
    <property type="entry name" value="Alpha-ketoglutarate-dependent dioxygenase AlkB-like"/>
    <property type="match status" value="1"/>
</dbReference>
<dbReference type="PANTHER" id="PTHR21052">
    <property type="entry name" value="SPERMATOGENESIS ASSOCIATED 11-RELATED"/>
    <property type="match status" value="1"/>
</dbReference>
<dbReference type="PANTHER" id="PTHR21052:SF0">
    <property type="entry name" value="ALPHA-KETOGLUTARATE-DEPENDENT DIOXYGENASE ALKB HOMOLOG 7, MITOCHONDRIAL"/>
    <property type="match status" value="1"/>
</dbReference>
<name>A0A0L7LB09_OPEBR</name>
<accession>A0A0L7LB09</accession>
<dbReference type="InterPro" id="IPR032870">
    <property type="entry name" value="ALKBH7-like"/>
</dbReference>
<dbReference type="STRING" id="104452.A0A0L7LB09"/>
<reference evidence="2 3" key="1">
    <citation type="journal article" date="2015" name="Genome Biol. Evol.">
        <title>The genome of winter moth (Operophtera brumata) provides a genomic perspective on sexual dimorphism and phenology.</title>
        <authorList>
            <person name="Derks M.F."/>
            <person name="Smit S."/>
            <person name="Salis L."/>
            <person name="Schijlen E."/>
            <person name="Bossers A."/>
            <person name="Mateman C."/>
            <person name="Pijl A.S."/>
            <person name="de Ridder D."/>
            <person name="Groenen M.A."/>
            <person name="Visser M.E."/>
            <person name="Megens H.J."/>
        </authorList>
    </citation>
    <scope>NUCLEOTIDE SEQUENCE [LARGE SCALE GENOMIC DNA]</scope>
    <source>
        <strain evidence="2">WM2013NL</strain>
        <tissue evidence="2">Head and thorax</tissue>
    </source>
</reference>
<dbReference type="GO" id="GO:0006974">
    <property type="term" value="P:DNA damage response"/>
    <property type="evidence" value="ECO:0007669"/>
    <property type="project" value="InterPro"/>
</dbReference>
<dbReference type="EMBL" id="JTDY01001878">
    <property type="protein sequence ID" value="KOB72653.1"/>
    <property type="molecule type" value="Genomic_DNA"/>
</dbReference>
<keyword evidence="3" id="KW-1185">Reference proteome</keyword>
<protein>
    <submittedName>
        <fullName evidence="2">Alkylated DNA repair protein alkB-like protein 7</fullName>
    </submittedName>
</protein>
<comment type="caution">
    <text evidence="2">The sequence shown here is derived from an EMBL/GenBank/DDBJ whole genome shotgun (WGS) entry which is preliminary data.</text>
</comment>
<proteinExistence type="predicted"/>
<organism evidence="2 3">
    <name type="scientific">Operophtera brumata</name>
    <name type="common">Winter moth</name>
    <name type="synonym">Phalaena brumata</name>
    <dbReference type="NCBI Taxonomy" id="104452"/>
    <lineage>
        <taxon>Eukaryota</taxon>
        <taxon>Metazoa</taxon>
        <taxon>Ecdysozoa</taxon>
        <taxon>Arthropoda</taxon>
        <taxon>Hexapoda</taxon>
        <taxon>Insecta</taxon>
        <taxon>Pterygota</taxon>
        <taxon>Neoptera</taxon>
        <taxon>Endopterygota</taxon>
        <taxon>Lepidoptera</taxon>
        <taxon>Glossata</taxon>
        <taxon>Ditrysia</taxon>
        <taxon>Geometroidea</taxon>
        <taxon>Geometridae</taxon>
        <taxon>Larentiinae</taxon>
        <taxon>Operophtera</taxon>
    </lineage>
</organism>